<dbReference type="PANTHER" id="PTHR10663">
    <property type="entry name" value="GUANYL-NUCLEOTIDE EXCHANGE FACTOR"/>
    <property type="match status" value="1"/>
</dbReference>
<dbReference type="InterPro" id="IPR038075">
    <property type="entry name" value="RalF_C_sf"/>
</dbReference>
<dbReference type="Pfam" id="PF18248">
    <property type="entry name" value="RalF_SCD"/>
    <property type="match status" value="1"/>
</dbReference>
<dbReference type="SUPFAM" id="SSF118104">
    <property type="entry name" value="RalF, C-terminal domain"/>
    <property type="match status" value="1"/>
</dbReference>
<sequence length="763" mass="87032">MSKGSIRKNLKERTRLIRRELQIRHQKLAENMQAAKEGRLDLKELNKLKIELEKPVRLSETLCIQIEDCHPSTGRYKRALPKGYQSDITAVNKAIQAQTENFITREVNGTTAQKFNKNLHKTIHLKNIGEEIHARRMKIIKAFNRKPKNGIQKIKEICAVCNVDAVEEHIADFFHKEKKNLDLEAVGDYLSGPDAENKAVLTAFTGKIDLTGQNFTQSLRRFLSAFKLPGEAQKIDRLVESFSEEYYKKNPGGNIANKDAGYILAFQTIMLNTDLHNPNIASNRKMDFNGLKRNLRGCNNGADFDEHFLQELYNDIKANPFEVNFIKIEPGYVIASSALNHDSTLNRLNSLLHSSIIEARHLFPGVGNTIKLTITQPKSWLTIFTGYEGTITLSNEHSTLASIQIYAPNFLSRWLFGKQPKVIIQPICKDGKAAPEAIELAAKIAASFETPVTSIKATYDYMKSDLQSRYAEKKKTAAQYELSPEKLQFLLKEGRFVVRGVRIQPGFKDLEDELKYLTTTRMNGTYKNVERNGQRGRCASLIVPGVKMELFTDIGVVYDADKSTIRAYMFHDGMTSISHGHDNFYNASKDKHKFEPFLSRQEFMEKYKEHCADPRFNHPRYTKYNEVNGNFFPESLIGLVGKNSNFDTKLKLYIAKYYLQNQHHLDLPMTLMVGGKVRIWKPDRSEIVGLLKIANKTKLNRSDFKLFEALANDIGYSWQYNGSLSQHTSGLHLFKTTTDVKSGKKSDEVEVPQPKSTVRLRRV</sequence>
<evidence type="ECO:0000259" key="2">
    <source>
        <dbReference type="PROSITE" id="PS50190"/>
    </source>
</evidence>
<dbReference type="InterPro" id="IPR040917">
    <property type="entry name" value="RalF_SCD"/>
</dbReference>
<dbReference type="GO" id="GO:0032012">
    <property type="term" value="P:regulation of ARF protein signal transduction"/>
    <property type="evidence" value="ECO:0007669"/>
    <property type="project" value="InterPro"/>
</dbReference>
<accession>A0A222NZB0</accession>
<dbReference type="Gene3D" id="3.30.310.140">
    <property type="entry name" value="sec7 domains"/>
    <property type="match status" value="1"/>
</dbReference>
<gene>
    <name evidence="3" type="ORF">clem_01855</name>
</gene>
<dbReference type="KEGG" id="lcd:clem_01855"/>
<evidence type="ECO:0000313" key="4">
    <source>
        <dbReference type="Proteomes" id="UP000201728"/>
    </source>
</evidence>
<dbReference type="GO" id="GO:0005085">
    <property type="term" value="F:guanyl-nucleotide exchange factor activity"/>
    <property type="evidence" value="ECO:0007669"/>
    <property type="project" value="InterPro"/>
</dbReference>
<dbReference type="Gene3D" id="1.10.220.20">
    <property type="match status" value="1"/>
</dbReference>
<dbReference type="PROSITE" id="PS50190">
    <property type="entry name" value="SEC7"/>
    <property type="match status" value="1"/>
</dbReference>
<feature type="region of interest" description="Disordered" evidence="1">
    <location>
        <begin position="744"/>
        <end position="763"/>
    </location>
</feature>
<protein>
    <submittedName>
        <fullName evidence="3">Sec7 domain protein</fullName>
    </submittedName>
</protein>
<proteinExistence type="predicted"/>
<dbReference type="NCBIfam" id="NF038045">
    <property type="entry name" value="GEF_RalF"/>
    <property type="match status" value="1"/>
</dbReference>
<reference evidence="4" key="1">
    <citation type="submission" date="2016-07" db="EMBL/GenBank/DDBJ databases">
        <authorList>
            <person name="Florea S."/>
            <person name="Webb J.S."/>
            <person name="Jaromczyk J."/>
            <person name="Schardl C.L."/>
        </authorList>
    </citation>
    <scope>NUCLEOTIDE SEQUENCE [LARGE SCALE GENOMIC DNA]</scope>
    <source>
        <strain evidence="4">CDC-D5610</strain>
    </source>
</reference>
<dbReference type="Gene3D" id="1.10.1000.11">
    <property type="entry name" value="Arf Nucleotide-binding Site Opener,domain 2"/>
    <property type="match status" value="1"/>
</dbReference>
<organism evidence="3 4">
    <name type="scientific">Legionella clemsonensis</name>
    <dbReference type="NCBI Taxonomy" id="1867846"/>
    <lineage>
        <taxon>Bacteria</taxon>
        <taxon>Pseudomonadati</taxon>
        <taxon>Pseudomonadota</taxon>
        <taxon>Gammaproteobacteria</taxon>
        <taxon>Legionellales</taxon>
        <taxon>Legionellaceae</taxon>
        <taxon>Legionella</taxon>
    </lineage>
</organism>
<dbReference type="InterPro" id="IPR035999">
    <property type="entry name" value="Sec7_dom_sf"/>
</dbReference>
<dbReference type="FunFam" id="1.10.1000.11:FF:000002">
    <property type="entry name" value="Cytohesin 1"/>
    <property type="match status" value="1"/>
</dbReference>
<dbReference type="SUPFAM" id="SSF48425">
    <property type="entry name" value="Sec7 domain"/>
    <property type="match status" value="1"/>
</dbReference>
<dbReference type="AlphaFoldDB" id="A0A222NZB0"/>
<feature type="domain" description="SEC7" evidence="2">
    <location>
        <begin position="140"/>
        <end position="319"/>
    </location>
</feature>
<keyword evidence="4" id="KW-1185">Reference proteome</keyword>
<dbReference type="CDD" id="cd00171">
    <property type="entry name" value="Sec7"/>
    <property type="match status" value="1"/>
</dbReference>
<dbReference type="Pfam" id="PF01369">
    <property type="entry name" value="Sec7"/>
    <property type="match status" value="1"/>
</dbReference>
<dbReference type="EMBL" id="CP016397">
    <property type="protein sequence ID" value="ASQ44934.1"/>
    <property type="molecule type" value="Genomic_DNA"/>
</dbReference>
<name>A0A222NZB0_9GAMM</name>
<evidence type="ECO:0000256" key="1">
    <source>
        <dbReference type="SAM" id="MobiDB-lite"/>
    </source>
</evidence>
<dbReference type="SMART" id="SM00222">
    <property type="entry name" value="Sec7"/>
    <property type="match status" value="1"/>
</dbReference>
<dbReference type="InterPro" id="IPR000904">
    <property type="entry name" value="Sec7_dom"/>
</dbReference>
<dbReference type="Proteomes" id="UP000201728">
    <property type="component" value="Chromosome"/>
</dbReference>
<dbReference type="InterPro" id="IPR023394">
    <property type="entry name" value="Sec7_C_sf"/>
</dbReference>
<evidence type="ECO:0000313" key="3">
    <source>
        <dbReference type="EMBL" id="ASQ44934.1"/>
    </source>
</evidence>